<reference evidence="2" key="1">
    <citation type="submission" date="2020-08" db="EMBL/GenBank/DDBJ databases">
        <title>Multicomponent nature underlies the extraordinary mechanical properties of spider dragline silk.</title>
        <authorList>
            <person name="Kono N."/>
            <person name="Nakamura H."/>
            <person name="Mori M."/>
            <person name="Yoshida Y."/>
            <person name="Ohtoshi R."/>
            <person name="Malay A.D."/>
            <person name="Moran D.A.P."/>
            <person name="Tomita M."/>
            <person name="Numata K."/>
            <person name="Arakawa K."/>
        </authorList>
    </citation>
    <scope>NUCLEOTIDE SEQUENCE</scope>
</reference>
<sequence length="136" mass="15961">MDDNARPHRARIVEEYLEDHGLERMEWPARSPDLNPIEHLWDYLGREVAALNPPPRSLHELKQGLLCVWSSLPIPVSDNLINSMGNRCRQCIQVKGGHIPYYNPFLYCFYAILPHNTVMCCFLQEWTFPQRLLFLL</sequence>
<dbReference type="Gene3D" id="3.30.420.10">
    <property type="entry name" value="Ribonuclease H-like superfamily/Ribonuclease H"/>
    <property type="match status" value="1"/>
</dbReference>
<gene>
    <name evidence="2" type="primary">AVEN_116122_1</name>
    <name evidence="2" type="ORF">TNCV_1038811</name>
</gene>
<dbReference type="AlphaFoldDB" id="A0A8X7BAC7"/>
<keyword evidence="3" id="KW-1185">Reference proteome</keyword>
<evidence type="ECO:0000313" key="3">
    <source>
        <dbReference type="Proteomes" id="UP000887159"/>
    </source>
</evidence>
<name>A0A8X7BAC7_TRICX</name>
<evidence type="ECO:0000259" key="1">
    <source>
        <dbReference type="Pfam" id="PF13358"/>
    </source>
</evidence>
<dbReference type="GO" id="GO:0003676">
    <property type="term" value="F:nucleic acid binding"/>
    <property type="evidence" value="ECO:0007669"/>
    <property type="project" value="InterPro"/>
</dbReference>
<dbReference type="InterPro" id="IPR036397">
    <property type="entry name" value="RNaseH_sf"/>
</dbReference>
<organism evidence="2 3">
    <name type="scientific">Trichonephila clavipes</name>
    <name type="common">Golden silk orbweaver</name>
    <name type="synonym">Nephila clavipes</name>
    <dbReference type="NCBI Taxonomy" id="2585209"/>
    <lineage>
        <taxon>Eukaryota</taxon>
        <taxon>Metazoa</taxon>
        <taxon>Ecdysozoa</taxon>
        <taxon>Arthropoda</taxon>
        <taxon>Chelicerata</taxon>
        <taxon>Arachnida</taxon>
        <taxon>Araneae</taxon>
        <taxon>Araneomorphae</taxon>
        <taxon>Entelegynae</taxon>
        <taxon>Araneoidea</taxon>
        <taxon>Nephilidae</taxon>
        <taxon>Trichonephila</taxon>
    </lineage>
</organism>
<dbReference type="Proteomes" id="UP000887159">
    <property type="component" value="Unassembled WGS sequence"/>
</dbReference>
<protein>
    <submittedName>
        <fullName evidence="2">DDE_3 domain-containing protein</fullName>
    </submittedName>
</protein>
<evidence type="ECO:0000313" key="2">
    <source>
        <dbReference type="EMBL" id="GFY23582.1"/>
    </source>
</evidence>
<dbReference type="Pfam" id="PF13358">
    <property type="entry name" value="DDE_3"/>
    <property type="match status" value="1"/>
</dbReference>
<feature type="domain" description="Tc1-like transposase DDE" evidence="1">
    <location>
        <begin position="3"/>
        <end position="59"/>
    </location>
</feature>
<comment type="caution">
    <text evidence="2">The sequence shown here is derived from an EMBL/GenBank/DDBJ whole genome shotgun (WGS) entry which is preliminary data.</text>
</comment>
<dbReference type="EMBL" id="BMAU01021364">
    <property type="protein sequence ID" value="GFY23582.1"/>
    <property type="molecule type" value="Genomic_DNA"/>
</dbReference>
<dbReference type="InterPro" id="IPR038717">
    <property type="entry name" value="Tc1-like_DDE_dom"/>
</dbReference>
<accession>A0A8X7BAC7</accession>
<proteinExistence type="predicted"/>